<accession>A0A0E0MWG6</accession>
<protein>
    <submittedName>
        <fullName evidence="2">Uncharacterized protein</fullName>
    </submittedName>
</protein>
<feature type="compositionally biased region" description="Basic and acidic residues" evidence="1">
    <location>
        <begin position="37"/>
        <end position="47"/>
    </location>
</feature>
<dbReference type="AlphaFoldDB" id="A0A0E0MWG6"/>
<evidence type="ECO:0000313" key="3">
    <source>
        <dbReference type="Proteomes" id="UP000008022"/>
    </source>
</evidence>
<evidence type="ECO:0000256" key="1">
    <source>
        <dbReference type="SAM" id="MobiDB-lite"/>
    </source>
</evidence>
<dbReference type="OMA" id="WRCRRRM"/>
<feature type="compositionally biased region" description="Basic residues" evidence="1">
    <location>
        <begin position="168"/>
        <end position="185"/>
    </location>
</feature>
<dbReference type="HOGENOM" id="CLU_1350766_0_0_1"/>
<reference evidence="3" key="1">
    <citation type="submission" date="2013-06" db="EMBL/GenBank/DDBJ databases">
        <authorList>
            <person name="Zhao Q."/>
        </authorList>
    </citation>
    <scope>NUCLEOTIDE SEQUENCE</scope>
    <source>
        <strain evidence="3">cv. W1943</strain>
    </source>
</reference>
<name>A0A0E0MWG6_ORYRU</name>
<proteinExistence type="predicted"/>
<feature type="region of interest" description="Disordered" evidence="1">
    <location>
        <begin position="162"/>
        <end position="205"/>
    </location>
</feature>
<keyword evidence="3" id="KW-1185">Reference proteome</keyword>
<dbReference type="EnsemblPlants" id="ORUFI01G17590.1">
    <property type="protein sequence ID" value="ORUFI01G17590.1"/>
    <property type="gene ID" value="ORUFI01G17590"/>
</dbReference>
<dbReference type="Proteomes" id="UP000008022">
    <property type="component" value="Unassembled WGS sequence"/>
</dbReference>
<dbReference type="Gramene" id="ORUFI01G17590.1">
    <property type="protein sequence ID" value="ORUFI01G17590.1"/>
    <property type="gene ID" value="ORUFI01G17590"/>
</dbReference>
<feature type="region of interest" description="Disordered" evidence="1">
    <location>
        <begin position="1"/>
        <end position="73"/>
    </location>
</feature>
<reference evidence="2" key="2">
    <citation type="submission" date="2015-06" db="UniProtKB">
        <authorList>
            <consortium name="EnsemblPlants"/>
        </authorList>
    </citation>
    <scope>IDENTIFICATION</scope>
</reference>
<evidence type="ECO:0000313" key="2">
    <source>
        <dbReference type="EnsemblPlants" id="ORUFI01G17590.1"/>
    </source>
</evidence>
<feature type="compositionally biased region" description="Low complexity" evidence="1">
    <location>
        <begin position="24"/>
        <end position="34"/>
    </location>
</feature>
<organism evidence="2 3">
    <name type="scientific">Oryza rufipogon</name>
    <name type="common">Brownbeard rice</name>
    <name type="synonym">Asian wild rice</name>
    <dbReference type="NCBI Taxonomy" id="4529"/>
    <lineage>
        <taxon>Eukaryota</taxon>
        <taxon>Viridiplantae</taxon>
        <taxon>Streptophyta</taxon>
        <taxon>Embryophyta</taxon>
        <taxon>Tracheophyta</taxon>
        <taxon>Spermatophyta</taxon>
        <taxon>Magnoliopsida</taxon>
        <taxon>Liliopsida</taxon>
        <taxon>Poales</taxon>
        <taxon>Poaceae</taxon>
        <taxon>BOP clade</taxon>
        <taxon>Oryzoideae</taxon>
        <taxon>Oryzeae</taxon>
        <taxon>Oryzinae</taxon>
        <taxon>Oryza</taxon>
    </lineage>
</organism>
<sequence length="205" mass="22950">MASARPPDDDDDDDGCMRQRRDPLLASLSRSSLAIEPPRRPCHAADGRRRRRTHAPSSHPVDNGNGNLGDDDSGWRRLATVQMTATAAGDLVDNGGAPAWVQDARRDAHRRALRRRPALLRRIELGSPRTPPWLPPHWAAAAQRPWPRGSTTPSWRCRRRMEAGARGGARRLRRRRRQGRGRLRHRGEEPKEMGGGIYVGPMVGQ</sequence>